<dbReference type="InterPro" id="IPR022280">
    <property type="entry name" value="PRTRC_protein-B"/>
</dbReference>
<accession>A0A1D8KCL8</accession>
<name>A0A1D8KCL8_9GAMM</name>
<gene>
    <name evidence="1" type="ORF">BJI67_15795</name>
</gene>
<reference evidence="1 2" key="1">
    <citation type="submission" date="2016-09" db="EMBL/GenBank/DDBJ databases">
        <title>Acidihalobacter prosperus V6 (DSM14174).</title>
        <authorList>
            <person name="Khaleque H.N."/>
            <person name="Ramsay J.P."/>
            <person name="Murphy R.J.T."/>
            <person name="Kaksonen A.H."/>
            <person name="Boxall N.J."/>
            <person name="Watkin E.L.J."/>
        </authorList>
    </citation>
    <scope>NUCLEOTIDE SEQUENCE [LARGE SCALE GENOMIC DNA]</scope>
    <source>
        <strain evidence="1 2">V6</strain>
        <plasmid evidence="2">papv6</plasmid>
    </source>
</reference>
<dbReference type="NCBIfam" id="TIGR03737">
    <property type="entry name" value="PRTRC_B"/>
    <property type="match status" value="1"/>
</dbReference>
<evidence type="ECO:0000313" key="2">
    <source>
        <dbReference type="Proteomes" id="UP000095342"/>
    </source>
</evidence>
<proteinExistence type="predicted"/>
<evidence type="ECO:0008006" key="3">
    <source>
        <dbReference type="Google" id="ProtNLM"/>
    </source>
</evidence>
<geneLocation type="plasmid" evidence="2">
    <name>papv6</name>
</geneLocation>
<dbReference type="AlphaFoldDB" id="A0A1D8KCL8"/>
<protein>
    <recommendedName>
        <fullName evidence="3">PRTRC system protein B</fullName>
    </recommendedName>
</protein>
<dbReference type="RefSeq" id="WP_070074230.1">
    <property type="nucleotide sequence ID" value="NZ_CP017449.1"/>
</dbReference>
<evidence type="ECO:0000313" key="1">
    <source>
        <dbReference type="EMBL" id="AOV18707.1"/>
    </source>
</evidence>
<dbReference type="InterPro" id="IPR032787">
    <property type="entry name" value="Prok-E2_D"/>
</dbReference>
<dbReference type="EMBL" id="CP017449">
    <property type="protein sequence ID" value="AOV18707.1"/>
    <property type="molecule type" value="Genomic_DNA"/>
</dbReference>
<keyword evidence="1" id="KW-0614">Plasmid</keyword>
<sequence length="247" mass="27482">MNTIEIAAGRVLVTDRPRPQAQAIIMAQTGYEVEVRHHPVRVGEDGIATLEAGRALRLGDVRDWLATLDGQKKQAGLQWVSDRLLAQGGGSLLWYTPPAVRPMYFHVAGKRVTLKAVPWPGLIFHAAGDSLNVAAYRGRGRPKCKTPLYHSPLMNVGPLGQVCLGSATRPRSHMTVEQQIAVWNDAIFETNFTHVNQPATLLPGNKRKKVSNAQHLAFWKKLENLTAFPSDRLNPMGRRLEEFCRVR</sequence>
<keyword evidence="2" id="KW-1185">Reference proteome</keyword>
<organism evidence="1 2">
    <name type="scientific">Acidihalobacter aeolianus</name>
    <dbReference type="NCBI Taxonomy" id="2792603"/>
    <lineage>
        <taxon>Bacteria</taxon>
        <taxon>Pseudomonadati</taxon>
        <taxon>Pseudomonadota</taxon>
        <taxon>Gammaproteobacteria</taxon>
        <taxon>Chromatiales</taxon>
        <taxon>Ectothiorhodospiraceae</taxon>
        <taxon>Acidihalobacter</taxon>
    </lineage>
</organism>
<dbReference type="Proteomes" id="UP000095342">
    <property type="component" value="Plasmid pAPV6"/>
</dbReference>
<dbReference type="Pfam" id="PF14460">
    <property type="entry name" value="Prok-E2_D"/>
    <property type="match status" value="1"/>
</dbReference>
<dbReference type="KEGG" id="aaeo:BJI67_15795"/>